<dbReference type="InterPro" id="IPR010998">
    <property type="entry name" value="Integrase_recombinase_N"/>
</dbReference>
<evidence type="ECO:0000313" key="11">
    <source>
        <dbReference type="EMBL" id="DAE16609.1"/>
    </source>
</evidence>
<keyword evidence="8" id="KW-1179">Viral genome integration</keyword>
<dbReference type="Gene3D" id="1.10.150.130">
    <property type="match status" value="1"/>
</dbReference>
<dbReference type="GO" id="GO:0006310">
    <property type="term" value="P:DNA recombination"/>
    <property type="evidence" value="ECO:0007669"/>
    <property type="project" value="UniProtKB-KW"/>
</dbReference>
<evidence type="ECO:0000256" key="7">
    <source>
        <dbReference type="ARBA" id="ARBA00023172"/>
    </source>
</evidence>
<dbReference type="CDD" id="cd00397">
    <property type="entry name" value="DNA_BRE_C"/>
    <property type="match status" value="1"/>
</dbReference>
<evidence type="ECO:0000256" key="5">
    <source>
        <dbReference type="ARBA" id="ARBA00022908"/>
    </source>
</evidence>
<evidence type="ECO:0000256" key="3">
    <source>
        <dbReference type="ARBA" id="ARBA00022679"/>
    </source>
</evidence>
<dbReference type="PANTHER" id="PTHR30349:SF64">
    <property type="entry name" value="PROPHAGE INTEGRASE INTD-RELATED"/>
    <property type="match status" value="1"/>
</dbReference>
<name>A0A8S5QCS5_9CAUD</name>
<dbReference type="InterPro" id="IPR013762">
    <property type="entry name" value="Integrase-like_cat_sf"/>
</dbReference>
<feature type="compositionally biased region" description="Basic and acidic residues" evidence="9">
    <location>
        <begin position="388"/>
        <end position="402"/>
    </location>
</feature>
<dbReference type="InterPro" id="IPR002104">
    <property type="entry name" value="Integrase_catalytic"/>
</dbReference>
<sequence length="429" mass="46712">MARPPLPIGSHGQITVRKTKGGAWVARATMRDVTGKRRDITAQAPTRAAAHTKLQAKIAANASGPAAPQTLGDAIDAWRDTYAGKSHNTIKQREQMVRLHLTEWRDLQLIECTVPTLDRIITAAAKPRRVTSINGKRITIGGVWAAKTVRTVLNLIMQEAVRSGTIPYNTAAATRVPHTPRKKARALAPAEVREIIDIVDAASAPNITGSGRAHFWFPDMVRVLAGTGLRIGECVALKWADYDRAQRTLHVHATAIMVGGTPVWQDKTKTGAERVVHLPSWCADALDARARRFKAKAGDYIFMNRDGGMISLGTPTKRLHEMLPGRFAWVTPHTFRRTVATTLERELGIEAAQAQLGHASASTTQIYVARRTMAIYGGALEKLGGKSGGHEKLTENKMHSSELSEGQNDPVERLIAELEGVAVNPSESQ</sequence>
<dbReference type="GO" id="GO:0075713">
    <property type="term" value="P:establishment of integrated proviral latency"/>
    <property type="evidence" value="ECO:0007669"/>
    <property type="project" value="UniProtKB-KW"/>
</dbReference>
<keyword evidence="5" id="KW-0229">DNA integration</keyword>
<protein>
    <recommendedName>
        <fullName evidence="2">Integrase</fullName>
    </recommendedName>
</protein>
<evidence type="ECO:0000256" key="4">
    <source>
        <dbReference type="ARBA" id="ARBA00022801"/>
    </source>
</evidence>
<dbReference type="SUPFAM" id="SSF56349">
    <property type="entry name" value="DNA breaking-rejoining enzymes"/>
    <property type="match status" value="1"/>
</dbReference>
<keyword evidence="7" id="KW-0233">DNA recombination</keyword>
<dbReference type="GO" id="GO:0044826">
    <property type="term" value="P:viral genome integration into host DNA"/>
    <property type="evidence" value="ECO:0007669"/>
    <property type="project" value="UniProtKB-KW"/>
</dbReference>
<dbReference type="PANTHER" id="PTHR30349">
    <property type="entry name" value="PHAGE INTEGRASE-RELATED"/>
    <property type="match status" value="1"/>
</dbReference>
<dbReference type="GO" id="GO:0016740">
    <property type="term" value="F:transferase activity"/>
    <property type="evidence" value="ECO:0007669"/>
    <property type="project" value="UniProtKB-KW"/>
</dbReference>
<keyword evidence="6" id="KW-0238">DNA-binding</keyword>
<keyword evidence="4" id="KW-0378">Hydrolase</keyword>
<feature type="domain" description="Tyr recombinase" evidence="10">
    <location>
        <begin position="182"/>
        <end position="381"/>
    </location>
</feature>
<evidence type="ECO:0000259" key="10">
    <source>
        <dbReference type="PROSITE" id="PS51898"/>
    </source>
</evidence>
<feature type="region of interest" description="Disordered" evidence="9">
    <location>
        <begin position="386"/>
        <end position="409"/>
    </location>
</feature>
<keyword evidence="8" id="KW-1160">Virus entry into host cell</keyword>
<reference evidence="11" key="1">
    <citation type="journal article" date="2021" name="Proc. Natl. Acad. Sci. U.S.A.">
        <title>A Catalog of Tens of Thousands of Viruses from Human Metagenomes Reveals Hidden Associations with Chronic Diseases.</title>
        <authorList>
            <person name="Tisza M.J."/>
            <person name="Buck C.B."/>
        </authorList>
    </citation>
    <scope>NUCLEOTIDE SEQUENCE</scope>
    <source>
        <strain evidence="11">Ctw4b6</strain>
    </source>
</reference>
<comment type="similarity">
    <text evidence="1">Belongs to the 'phage' integrase family.</text>
</comment>
<accession>A0A8S5QCS5</accession>
<dbReference type="EMBL" id="BK015628">
    <property type="protein sequence ID" value="DAE16609.1"/>
    <property type="molecule type" value="Genomic_DNA"/>
</dbReference>
<dbReference type="PROSITE" id="PS51898">
    <property type="entry name" value="TYR_RECOMBINASE"/>
    <property type="match status" value="1"/>
</dbReference>
<dbReference type="GO" id="GO:0015074">
    <property type="term" value="P:DNA integration"/>
    <property type="evidence" value="ECO:0007669"/>
    <property type="project" value="UniProtKB-KW"/>
</dbReference>
<dbReference type="GO" id="GO:0003677">
    <property type="term" value="F:DNA binding"/>
    <property type="evidence" value="ECO:0007669"/>
    <property type="project" value="UniProtKB-KW"/>
</dbReference>
<keyword evidence="3" id="KW-0808">Transferase</keyword>
<dbReference type="InterPro" id="IPR011010">
    <property type="entry name" value="DNA_brk_join_enz"/>
</dbReference>
<dbReference type="Gene3D" id="1.10.443.10">
    <property type="entry name" value="Intergrase catalytic core"/>
    <property type="match status" value="1"/>
</dbReference>
<evidence type="ECO:0000256" key="8">
    <source>
        <dbReference type="ARBA" id="ARBA00023195"/>
    </source>
</evidence>
<dbReference type="GO" id="GO:0016787">
    <property type="term" value="F:hydrolase activity"/>
    <property type="evidence" value="ECO:0007669"/>
    <property type="project" value="UniProtKB-KW"/>
</dbReference>
<proteinExistence type="inferred from homology"/>
<evidence type="ECO:0000256" key="1">
    <source>
        <dbReference type="ARBA" id="ARBA00008857"/>
    </source>
</evidence>
<dbReference type="InterPro" id="IPR050090">
    <property type="entry name" value="Tyrosine_recombinase_XerCD"/>
</dbReference>
<evidence type="ECO:0000256" key="9">
    <source>
        <dbReference type="SAM" id="MobiDB-lite"/>
    </source>
</evidence>
<dbReference type="Pfam" id="PF00589">
    <property type="entry name" value="Phage_integrase"/>
    <property type="match status" value="1"/>
</dbReference>
<evidence type="ECO:0000256" key="2">
    <source>
        <dbReference type="ARBA" id="ARBA00016082"/>
    </source>
</evidence>
<evidence type="ECO:0000256" key="6">
    <source>
        <dbReference type="ARBA" id="ARBA00023125"/>
    </source>
</evidence>
<organism evidence="11">
    <name type="scientific">Myoviridae sp. ctw4b6</name>
    <dbReference type="NCBI Taxonomy" id="2825206"/>
    <lineage>
        <taxon>Viruses</taxon>
        <taxon>Duplodnaviria</taxon>
        <taxon>Heunggongvirae</taxon>
        <taxon>Uroviricota</taxon>
        <taxon>Caudoviricetes</taxon>
    </lineage>
</organism>